<dbReference type="InterPro" id="IPR050276">
    <property type="entry name" value="MshD_Acetyltransferase"/>
</dbReference>
<comment type="function">
    <text evidence="1">Acetylates the N-terminal alanine of ribosomal protein bS18.</text>
</comment>
<dbReference type="GO" id="GO:0005840">
    <property type="term" value="C:ribosome"/>
    <property type="evidence" value="ECO:0007669"/>
    <property type="project" value="UniProtKB-KW"/>
</dbReference>
<accession>A0A2V3W1R3</accession>
<feature type="domain" description="N-acetyltransferase" evidence="2">
    <location>
        <begin position="4"/>
        <end position="148"/>
    </location>
</feature>
<comment type="catalytic activity">
    <reaction evidence="1">
        <text>N-terminal L-alanyl-[ribosomal protein bS18] + acetyl-CoA = N-terminal N(alpha)-acetyl-L-alanyl-[ribosomal protein bS18] + CoA + H(+)</text>
        <dbReference type="Rhea" id="RHEA:43756"/>
        <dbReference type="Rhea" id="RHEA-COMP:10676"/>
        <dbReference type="Rhea" id="RHEA-COMP:10677"/>
        <dbReference type="ChEBI" id="CHEBI:15378"/>
        <dbReference type="ChEBI" id="CHEBI:57287"/>
        <dbReference type="ChEBI" id="CHEBI:57288"/>
        <dbReference type="ChEBI" id="CHEBI:64718"/>
        <dbReference type="ChEBI" id="CHEBI:83683"/>
        <dbReference type="EC" id="2.3.1.266"/>
    </reaction>
</comment>
<name>A0A2V3W1R3_9BACI</name>
<dbReference type="SUPFAM" id="SSF55729">
    <property type="entry name" value="Acyl-CoA N-acyltransferases (Nat)"/>
    <property type="match status" value="1"/>
</dbReference>
<organism evidence="3 4">
    <name type="scientific">Pseudogracilibacillus auburnensis</name>
    <dbReference type="NCBI Taxonomy" id="1494959"/>
    <lineage>
        <taxon>Bacteria</taxon>
        <taxon>Bacillati</taxon>
        <taxon>Bacillota</taxon>
        <taxon>Bacilli</taxon>
        <taxon>Bacillales</taxon>
        <taxon>Bacillaceae</taxon>
        <taxon>Pseudogracilibacillus</taxon>
    </lineage>
</organism>
<sequence>MAEFSIREMYKADISAVLQVDEKSFSAPWTKEVYEQEICHNKFAHYFVVEESEAIIGYVGLWIVGADAQITNIALLPNYRGYKIGEKLFGFALQFAIQQGATRLSLEVRVSNIVAQKLYRKFGLVPGGVRKRYYPDNGEDALVMWVNL</sequence>
<dbReference type="InterPro" id="IPR006464">
    <property type="entry name" value="AcTrfase_RimI/Ard1"/>
</dbReference>
<gene>
    <name evidence="3" type="ORF">DFR56_1048</name>
</gene>
<dbReference type="OrthoDB" id="9794566at2"/>
<dbReference type="Gene3D" id="3.40.630.30">
    <property type="match status" value="1"/>
</dbReference>
<evidence type="ECO:0000313" key="3">
    <source>
        <dbReference type="EMBL" id="PXW87860.1"/>
    </source>
</evidence>
<dbReference type="PROSITE" id="PS51186">
    <property type="entry name" value="GNAT"/>
    <property type="match status" value="1"/>
</dbReference>
<keyword evidence="3" id="KW-0808">Transferase</keyword>
<keyword evidence="1" id="KW-0963">Cytoplasm</keyword>
<dbReference type="Proteomes" id="UP000247978">
    <property type="component" value="Unassembled WGS sequence"/>
</dbReference>
<dbReference type="EC" id="2.3.1.266" evidence="1"/>
<reference evidence="3 4" key="1">
    <citation type="submission" date="2018-05" db="EMBL/GenBank/DDBJ databases">
        <title>Genomic Encyclopedia of Type Strains, Phase IV (KMG-IV): sequencing the most valuable type-strain genomes for metagenomic binning, comparative biology and taxonomic classification.</title>
        <authorList>
            <person name="Goeker M."/>
        </authorList>
    </citation>
    <scope>NUCLEOTIDE SEQUENCE [LARGE SCALE GENOMIC DNA]</scope>
    <source>
        <strain evidence="3 4">DSM 28556</strain>
    </source>
</reference>
<dbReference type="GO" id="GO:0008999">
    <property type="term" value="F:protein-N-terminal-alanine acetyltransferase activity"/>
    <property type="evidence" value="ECO:0007669"/>
    <property type="project" value="UniProtKB-EC"/>
</dbReference>
<comment type="caution">
    <text evidence="3">The sequence shown here is derived from an EMBL/GenBank/DDBJ whole genome shotgun (WGS) entry which is preliminary data.</text>
</comment>
<dbReference type="CDD" id="cd04301">
    <property type="entry name" value="NAT_SF"/>
    <property type="match status" value="1"/>
</dbReference>
<dbReference type="PANTHER" id="PTHR43617">
    <property type="entry name" value="L-AMINO ACID N-ACETYLTRANSFERASE"/>
    <property type="match status" value="1"/>
</dbReference>
<dbReference type="PANTHER" id="PTHR43617:SF20">
    <property type="entry name" value="N-ALPHA-ACETYLTRANSFERASE RIMI"/>
    <property type="match status" value="1"/>
</dbReference>
<dbReference type="AlphaFoldDB" id="A0A2V3W1R3"/>
<keyword evidence="3" id="KW-0689">Ribosomal protein</keyword>
<keyword evidence="3" id="KW-0687">Ribonucleoprotein</keyword>
<evidence type="ECO:0000259" key="2">
    <source>
        <dbReference type="PROSITE" id="PS51186"/>
    </source>
</evidence>
<evidence type="ECO:0000256" key="1">
    <source>
        <dbReference type="RuleBase" id="RU363094"/>
    </source>
</evidence>
<dbReference type="EMBL" id="QJJQ01000004">
    <property type="protein sequence ID" value="PXW87860.1"/>
    <property type="molecule type" value="Genomic_DNA"/>
</dbReference>
<keyword evidence="4" id="KW-1185">Reference proteome</keyword>
<dbReference type="InterPro" id="IPR000182">
    <property type="entry name" value="GNAT_dom"/>
</dbReference>
<dbReference type="RefSeq" id="WP_110394696.1">
    <property type="nucleotide sequence ID" value="NZ_JADIJL010000007.1"/>
</dbReference>
<comment type="subcellular location">
    <subcellularLocation>
        <location evidence="1">Cytoplasm</location>
    </subcellularLocation>
</comment>
<dbReference type="InterPro" id="IPR016181">
    <property type="entry name" value="Acyl_CoA_acyltransferase"/>
</dbReference>
<dbReference type="NCBIfam" id="TIGR01575">
    <property type="entry name" value="rimI"/>
    <property type="match status" value="1"/>
</dbReference>
<dbReference type="Pfam" id="PF00583">
    <property type="entry name" value="Acetyltransf_1"/>
    <property type="match status" value="1"/>
</dbReference>
<dbReference type="GO" id="GO:0005737">
    <property type="term" value="C:cytoplasm"/>
    <property type="evidence" value="ECO:0007669"/>
    <property type="project" value="UniProtKB-SubCell"/>
</dbReference>
<comment type="similarity">
    <text evidence="1">Belongs to the acetyltransferase family. RimI subfamily.</text>
</comment>
<proteinExistence type="inferred from homology"/>
<protein>
    <recommendedName>
        <fullName evidence="1">[Ribosomal protein bS18]-alanine N-acetyltransferase</fullName>
        <ecNumber evidence="1">2.3.1.266</ecNumber>
    </recommendedName>
</protein>
<evidence type="ECO:0000313" key="4">
    <source>
        <dbReference type="Proteomes" id="UP000247978"/>
    </source>
</evidence>